<feature type="compositionally biased region" description="Polar residues" evidence="1">
    <location>
        <begin position="205"/>
        <end position="215"/>
    </location>
</feature>
<comment type="caution">
    <text evidence="2">The sequence shown here is derived from an EMBL/GenBank/DDBJ whole genome shotgun (WGS) entry which is preliminary data.</text>
</comment>
<dbReference type="Pfam" id="PF05137">
    <property type="entry name" value="PilN"/>
    <property type="match status" value="1"/>
</dbReference>
<evidence type="ECO:0000313" key="3">
    <source>
        <dbReference type="Proteomes" id="UP001595665"/>
    </source>
</evidence>
<sequence length="215" mass="22842">MSQQINLFNPIFLQQKKIFSSKTMAQALGVLTLGVAAMAVYGNVRVTALQRQADAGAAQLQQREARLAAVTAEFAPRQKDPLLAAEVQEAERQLGALREVSGVLQRGELGNTRGYAEYFRALARQHVDGLWLTGLTINGAGSEIGVRGRALDPAAVPGYLTRLTREPILQGKGFGSLSISEGAKEGAAGMPAAAQPPSSPFIEFSLQSNSEAPRP</sequence>
<dbReference type="RefSeq" id="WP_379733786.1">
    <property type="nucleotide sequence ID" value="NZ_JBHRVV010000001.1"/>
</dbReference>
<gene>
    <name evidence="2" type="ORF">ACFOPH_04450</name>
</gene>
<feature type="region of interest" description="Disordered" evidence="1">
    <location>
        <begin position="185"/>
        <end position="215"/>
    </location>
</feature>
<dbReference type="EMBL" id="JBHRVV010000001">
    <property type="protein sequence ID" value="MFC3457494.1"/>
    <property type="molecule type" value="Genomic_DNA"/>
</dbReference>
<feature type="compositionally biased region" description="Low complexity" evidence="1">
    <location>
        <begin position="185"/>
        <end position="196"/>
    </location>
</feature>
<name>A0ABV7PEA2_9BURK</name>
<evidence type="ECO:0000256" key="1">
    <source>
        <dbReference type="SAM" id="MobiDB-lite"/>
    </source>
</evidence>
<keyword evidence="3" id="KW-1185">Reference proteome</keyword>
<accession>A0ABV7PEA2</accession>
<protein>
    <submittedName>
        <fullName evidence="2">PilN domain-containing protein</fullName>
    </submittedName>
</protein>
<dbReference type="Proteomes" id="UP001595665">
    <property type="component" value="Unassembled WGS sequence"/>
</dbReference>
<evidence type="ECO:0000313" key="2">
    <source>
        <dbReference type="EMBL" id="MFC3457494.1"/>
    </source>
</evidence>
<proteinExistence type="predicted"/>
<organism evidence="2 3">
    <name type="scientific">Massilia haematophila</name>
    <dbReference type="NCBI Taxonomy" id="457923"/>
    <lineage>
        <taxon>Bacteria</taxon>
        <taxon>Pseudomonadati</taxon>
        <taxon>Pseudomonadota</taxon>
        <taxon>Betaproteobacteria</taxon>
        <taxon>Burkholderiales</taxon>
        <taxon>Oxalobacteraceae</taxon>
        <taxon>Telluria group</taxon>
        <taxon>Massilia</taxon>
    </lineage>
</organism>
<reference evidence="3" key="1">
    <citation type="journal article" date="2019" name="Int. J. Syst. Evol. Microbiol.">
        <title>The Global Catalogue of Microorganisms (GCM) 10K type strain sequencing project: providing services to taxonomists for standard genome sequencing and annotation.</title>
        <authorList>
            <consortium name="The Broad Institute Genomics Platform"/>
            <consortium name="The Broad Institute Genome Sequencing Center for Infectious Disease"/>
            <person name="Wu L."/>
            <person name="Ma J."/>
        </authorList>
    </citation>
    <scope>NUCLEOTIDE SEQUENCE [LARGE SCALE GENOMIC DNA]</scope>
    <source>
        <strain evidence="3">CCM 7480</strain>
    </source>
</reference>
<dbReference type="InterPro" id="IPR007813">
    <property type="entry name" value="PilN"/>
</dbReference>